<dbReference type="Gene3D" id="3.10.450.60">
    <property type="match status" value="1"/>
</dbReference>
<dbReference type="Gene3D" id="1.20.245.10">
    <property type="entry name" value="Lipoxygenase-1, Domain 5"/>
    <property type="match status" value="1"/>
</dbReference>
<gene>
    <name evidence="6" type="ORF">EHS25_001936</name>
</gene>
<evidence type="ECO:0000256" key="4">
    <source>
        <dbReference type="ARBA" id="ARBA00023002"/>
    </source>
</evidence>
<dbReference type="GO" id="GO:0043651">
    <property type="term" value="P:linoleic acid metabolic process"/>
    <property type="evidence" value="ECO:0007669"/>
    <property type="project" value="UniProtKB-ARBA"/>
</dbReference>
<evidence type="ECO:0000259" key="5">
    <source>
        <dbReference type="PROSITE" id="PS51393"/>
    </source>
</evidence>
<dbReference type="PROSITE" id="PS51393">
    <property type="entry name" value="LIPOXYGENASE_3"/>
    <property type="match status" value="1"/>
</dbReference>
<keyword evidence="2" id="KW-0479">Metal-binding</keyword>
<dbReference type="EMBL" id="RSCD01000012">
    <property type="protein sequence ID" value="RSH89950.1"/>
    <property type="molecule type" value="Genomic_DNA"/>
</dbReference>
<protein>
    <recommendedName>
        <fullName evidence="1">Manganese lipoxygenase</fullName>
    </recommendedName>
</protein>
<dbReference type="SUPFAM" id="SSF48484">
    <property type="entry name" value="Lipoxigenase"/>
    <property type="match status" value="2"/>
</dbReference>
<accession>A0A427YFW6</accession>
<dbReference type="GO" id="GO:0046872">
    <property type="term" value="F:metal ion binding"/>
    <property type="evidence" value="ECO:0007669"/>
    <property type="project" value="UniProtKB-KW"/>
</dbReference>
<dbReference type="OrthoDB" id="407298at2759"/>
<dbReference type="Pfam" id="PF00305">
    <property type="entry name" value="Lipoxygenase"/>
    <property type="match status" value="1"/>
</dbReference>
<dbReference type="Proteomes" id="UP000279259">
    <property type="component" value="Unassembled WGS sequence"/>
</dbReference>
<evidence type="ECO:0000256" key="2">
    <source>
        <dbReference type="ARBA" id="ARBA00022723"/>
    </source>
</evidence>
<evidence type="ECO:0000256" key="3">
    <source>
        <dbReference type="ARBA" id="ARBA00022964"/>
    </source>
</evidence>
<evidence type="ECO:0000313" key="7">
    <source>
        <dbReference type="Proteomes" id="UP000279259"/>
    </source>
</evidence>
<dbReference type="InterPro" id="IPR036226">
    <property type="entry name" value="LipOase_C_sf"/>
</dbReference>
<organism evidence="6 7">
    <name type="scientific">Saitozyma podzolica</name>
    <dbReference type="NCBI Taxonomy" id="1890683"/>
    <lineage>
        <taxon>Eukaryota</taxon>
        <taxon>Fungi</taxon>
        <taxon>Dikarya</taxon>
        <taxon>Basidiomycota</taxon>
        <taxon>Agaricomycotina</taxon>
        <taxon>Tremellomycetes</taxon>
        <taxon>Tremellales</taxon>
        <taxon>Trimorphomycetaceae</taxon>
        <taxon>Saitozyma</taxon>
    </lineage>
</organism>
<dbReference type="GO" id="GO:0016702">
    <property type="term" value="F:oxidoreductase activity, acting on single donors with incorporation of molecular oxygen, incorporation of two atoms of oxygen"/>
    <property type="evidence" value="ECO:0007669"/>
    <property type="project" value="InterPro"/>
</dbReference>
<reference evidence="6 7" key="1">
    <citation type="submission" date="2018-11" db="EMBL/GenBank/DDBJ databases">
        <title>Genome sequence of Saitozyma podzolica DSM 27192.</title>
        <authorList>
            <person name="Aliyu H."/>
            <person name="Gorte O."/>
            <person name="Ochsenreither K."/>
        </authorList>
    </citation>
    <scope>NUCLEOTIDE SEQUENCE [LARGE SCALE GENOMIC DNA]</scope>
    <source>
        <strain evidence="6 7">DSM 27192</strain>
    </source>
</reference>
<dbReference type="InterPro" id="IPR000907">
    <property type="entry name" value="LipOase"/>
</dbReference>
<dbReference type="InterPro" id="IPR013819">
    <property type="entry name" value="LipOase_C"/>
</dbReference>
<evidence type="ECO:0000313" key="6">
    <source>
        <dbReference type="EMBL" id="RSH89950.1"/>
    </source>
</evidence>
<dbReference type="PANTHER" id="PTHR11771">
    <property type="entry name" value="LIPOXYGENASE"/>
    <property type="match status" value="1"/>
</dbReference>
<keyword evidence="3" id="KW-0223">Dioxygenase</keyword>
<feature type="domain" description="Lipoxygenase" evidence="5">
    <location>
        <begin position="210"/>
        <end position="703"/>
    </location>
</feature>
<keyword evidence="7" id="KW-1185">Reference proteome</keyword>
<dbReference type="AlphaFoldDB" id="A0A427YFW6"/>
<dbReference type="STRING" id="1890683.A0A427YFW6"/>
<keyword evidence="4" id="KW-0560">Oxidoreductase</keyword>
<sequence>MASSADTPPKLLPLKELDPIVFANELIKQNLLPPEATDAGNDAVFKLRSRAGVLQPVTVSPTVPDGLKEGTFKGTQKALTAAYAGLLSSYATYFDIAGFEPSLPRGTTNLDVAKETYNWSKPSAEDDYPPHLAQIPAKDAESLTKIFNTLRLLETGPLLLRIIPEKILDFVNSSPDQGDTIQSLVQRNHDLRKTGSGMFSEANIGDRDDWYTDAVFSQQQLIGTNPVTLESASKDWMDGFTAVASKQANQLAVDILTGRASDSDPNDSFYVQDYSWFRQATGLGPSDLMQSDDGLRKSSAPVALFRLTAKGGKLHPLAICIDFKGSLASSVVLFNNRLRVTDDRPDESSDWPWRYAKTVVQCGDWHRHEIASSHPQGNDRGRQSLVPRDPYRVPAALSTLVQDVEPECGGSQRLGSKCHRSDRRHGKESAQVFVLWACLLELTFQVYALSRYIYKNFDFTNHYIPTDLARRGFPLEELQGTKYHNCAYARDILLFWNVLRKFVSTVLHAEYASDAIVVADDCVSKWCEEMQDPNNGDLKSFPTIRTVEQLIDAVTACIHIASPLHSAVNYLQNYYYAFVISKPPALYTDLPTTLSQLRNINERDLLKALPVDRPREWLIASHIPWLLSYQVADNQNILNWAASLANATIRNPDDQTLSAAARTLHQDLLDLAAVVQSYSEAMDDKVTAYTVLNPQEVAVSILI</sequence>
<proteinExistence type="predicted"/>
<comment type="caution">
    <text evidence="6">The sequence shown here is derived from an EMBL/GenBank/DDBJ whole genome shotgun (WGS) entry which is preliminary data.</text>
</comment>
<evidence type="ECO:0000256" key="1">
    <source>
        <dbReference type="ARBA" id="ARBA00021175"/>
    </source>
</evidence>
<name>A0A427YFW6_9TREE</name>
<dbReference type="GO" id="GO:0034440">
    <property type="term" value="P:lipid oxidation"/>
    <property type="evidence" value="ECO:0007669"/>
    <property type="project" value="InterPro"/>
</dbReference>